<dbReference type="AlphaFoldDB" id="A0A1Y2E9S8"/>
<dbReference type="EMBL" id="MCOG01000046">
    <property type="protein sequence ID" value="ORY68157.1"/>
    <property type="molecule type" value="Genomic_DNA"/>
</dbReference>
<reference evidence="1 2" key="1">
    <citation type="submission" date="2016-08" db="EMBL/GenBank/DDBJ databases">
        <title>A Parts List for Fungal Cellulosomes Revealed by Comparative Genomics.</title>
        <authorList>
            <consortium name="DOE Joint Genome Institute"/>
            <person name="Haitjema C.H."/>
            <person name="Gilmore S.P."/>
            <person name="Henske J.K."/>
            <person name="Solomon K.V."/>
            <person name="De Groot R."/>
            <person name="Kuo A."/>
            <person name="Mondo S.J."/>
            <person name="Salamov A.A."/>
            <person name="Labutti K."/>
            <person name="Zhao Z."/>
            <person name="Chiniquy J."/>
            <person name="Barry K."/>
            <person name="Brewer H.M."/>
            <person name="Purvine S.O."/>
            <person name="Wright A.T."/>
            <person name="Boxma B."/>
            <person name="Van Alen T."/>
            <person name="Hackstein J.H."/>
            <person name="Baker S.E."/>
            <person name="Grigoriev I.V."/>
            <person name="O'Malley M.A."/>
        </authorList>
    </citation>
    <scope>NUCLEOTIDE SEQUENCE [LARGE SCALE GENOMIC DNA]</scope>
    <source>
        <strain evidence="1 2">G1</strain>
    </source>
</reference>
<proteinExistence type="predicted"/>
<sequence length="433" mass="51194">MTDVEYSSGPDKVPLHFYVSQYSTTHNNYQRKYEREKAKCSCGKLYHEDEGKSDTCKKNDDHLGFIEAIFKNAPNDEIKTGFSENKNPYVVYDKNIDENDNFRDDFHWLSTYNDIYKNPKYKDRGNNIYTIVEDSYTRGIKQIWDPSLHEKDDDISVMKKDYRPKTSERNIRSNDQVYDTNSGYCINSDKVHNYKGLAKFEDDGHYDIYKDKKIDWYYNRNVFPSYIEDDGFTRNGSVYGNLNLVPKYEETKKKNYISFPNINNTQEKKPFEQYKTITHSDYNFKPINVIERLKMKADSSVANNSKLYSGTTYYSTPSNPKIFITETMDKYRDNKESKKVEEELKHPIKCDYMYDNGYTKGNRNSKNFIEMSDIFKSSETLSQDQLQSRLYLKRHRIDISKAQDSLPINPQNTQPDRQLIDYLNMTKTSPTKK</sequence>
<dbReference type="Proteomes" id="UP000193920">
    <property type="component" value="Unassembled WGS sequence"/>
</dbReference>
<organism evidence="1 2">
    <name type="scientific">Neocallimastix californiae</name>
    <dbReference type="NCBI Taxonomy" id="1754190"/>
    <lineage>
        <taxon>Eukaryota</taxon>
        <taxon>Fungi</taxon>
        <taxon>Fungi incertae sedis</taxon>
        <taxon>Chytridiomycota</taxon>
        <taxon>Chytridiomycota incertae sedis</taxon>
        <taxon>Neocallimastigomycetes</taxon>
        <taxon>Neocallimastigales</taxon>
        <taxon>Neocallimastigaceae</taxon>
        <taxon>Neocallimastix</taxon>
    </lineage>
</organism>
<protein>
    <submittedName>
        <fullName evidence="1">Uncharacterized protein</fullName>
    </submittedName>
</protein>
<keyword evidence="2" id="KW-1185">Reference proteome</keyword>
<name>A0A1Y2E9S8_9FUNG</name>
<evidence type="ECO:0000313" key="2">
    <source>
        <dbReference type="Proteomes" id="UP000193920"/>
    </source>
</evidence>
<comment type="caution">
    <text evidence="1">The sequence shown here is derived from an EMBL/GenBank/DDBJ whole genome shotgun (WGS) entry which is preliminary data.</text>
</comment>
<evidence type="ECO:0000313" key="1">
    <source>
        <dbReference type="EMBL" id="ORY68157.1"/>
    </source>
</evidence>
<gene>
    <name evidence="1" type="ORF">LY90DRAFT_213708</name>
</gene>
<accession>A0A1Y2E9S8</accession>